<comment type="caution">
    <text evidence="11">The sequence shown here is derived from an EMBL/GenBank/DDBJ whole genome shotgun (WGS) entry which is preliminary data.</text>
</comment>
<protein>
    <submittedName>
        <fullName evidence="11">Protocadherin Fat 4</fullName>
    </submittedName>
</protein>
<evidence type="ECO:0000256" key="3">
    <source>
        <dbReference type="ARBA" id="ARBA00022737"/>
    </source>
</evidence>
<evidence type="ECO:0000256" key="9">
    <source>
        <dbReference type="SAM" id="SignalP"/>
    </source>
</evidence>
<evidence type="ECO:0000256" key="6">
    <source>
        <dbReference type="ARBA" id="ARBA00022989"/>
    </source>
</evidence>
<evidence type="ECO:0000256" key="8">
    <source>
        <dbReference type="PROSITE-ProRule" id="PRU00043"/>
    </source>
</evidence>
<dbReference type="InterPro" id="IPR002126">
    <property type="entry name" value="Cadherin-like_dom"/>
</dbReference>
<evidence type="ECO:0000256" key="5">
    <source>
        <dbReference type="ARBA" id="ARBA00022889"/>
    </source>
</evidence>
<proteinExistence type="predicted"/>
<reference evidence="11 12" key="1">
    <citation type="journal article" date="2021" name="Elife">
        <title>Chloroplast acquisition without the gene transfer in kleptoplastic sea slugs, Plakobranchus ocellatus.</title>
        <authorList>
            <person name="Maeda T."/>
            <person name="Takahashi S."/>
            <person name="Yoshida T."/>
            <person name="Shimamura S."/>
            <person name="Takaki Y."/>
            <person name="Nagai Y."/>
            <person name="Toyoda A."/>
            <person name="Suzuki Y."/>
            <person name="Arimoto A."/>
            <person name="Ishii H."/>
            <person name="Satoh N."/>
            <person name="Nishiyama T."/>
            <person name="Hasebe M."/>
            <person name="Maruyama T."/>
            <person name="Minagawa J."/>
            <person name="Obokata J."/>
            <person name="Shigenobu S."/>
        </authorList>
    </citation>
    <scope>NUCLEOTIDE SEQUENCE [LARGE SCALE GENOMIC DNA]</scope>
</reference>
<dbReference type="GO" id="GO:0016020">
    <property type="term" value="C:membrane"/>
    <property type="evidence" value="ECO:0007669"/>
    <property type="project" value="UniProtKB-SubCell"/>
</dbReference>
<evidence type="ECO:0000256" key="7">
    <source>
        <dbReference type="ARBA" id="ARBA00023136"/>
    </source>
</evidence>
<feature type="signal peptide" evidence="9">
    <location>
        <begin position="1"/>
        <end position="21"/>
    </location>
</feature>
<keyword evidence="12" id="KW-1185">Reference proteome</keyword>
<name>A0AAV4FIG3_9GAST</name>
<dbReference type="PANTHER" id="PTHR24025:SF23">
    <property type="entry name" value="NEURAL-CADHERIN"/>
    <property type="match status" value="1"/>
</dbReference>
<comment type="subcellular location">
    <subcellularLocation>
        <location evidence="1">Membrane</location>
    </subcellularLocation>
</comment>
<keyword evidence="3" id="KW-0677">Repeat</keyword>
<keyword evidence="5" id="KW-0130">Cell adhesion</keyword>
<evidence type="ECO:0000313" key="12">
    <source>
        <dbReference type="Proteomes" id="UP000762676"/>
    </source>
</evidence>
<dbReference type="GO" id="GO:0007156">
    <property type="term" value="P:homophilic cell adhesion via plasma membrane adhesion molecules"/>
    <property type="evidence" value="ECO:0007669"/>
    <property type="project" value="InterPro"/>
</dbReference>
<dbReference type="PROSITE" id="PS50268">
    <property type="entry name" value="CADHERIN_2"/>
    <property type="match status" value="1"/>
</dbReference>
<evidence type="ECO:0000313" key="11">
    <source>
        <dbReference type="EMBL" id="GFR72731.1"/>
    </source>
</evidence>
<dbReference type="SUPFAM" id="SSF49313">
    <property type="entry name" value="Cadherin-like"/>
    <property type="match status" value="1"/>
</dbReference>
<dbReference type="GO" id="GO:0005911">
    <property type="term" value="C:cell-cell junction"/>
    <property type="evidence" value="ECO:0007669"/>
    <property type="project" value="TreeGrafter"/>
</dbReference>
<dbReference type="PANTHER" id="PTHR24025">
    <property type="entry name" value="DESMOGLEIN FAMILY MEMBER"/>
    <property type="match status" value="1"/>
</dbReference>
<evidence type="ECO:0000256" key="4">
    <source>
        <dbReference type="ARBA" id="ARBA00022837"/>
    </source>
</evidence>
<feature type="chain" id="PRO_5043640888" evidence="9">
    <location>
        <begin position="22"/>
        <end position="265"/>
    </location>
</feature>
<keyword evidence="4 8" id="KW-0106">Calcium</keyword>
<keyword evidence="7" id="KW-0472">Membrane</keyword>
<dbReference type="GO" id="GO:0005509">
    <property type="term" value="F:calcium ion binding"/>
    <property type="evidence" value="ECO:0007669"/>
    <property type="project" value="UniProtKB-UniRule"/>
</dbReference>
<evidence type="ECO:0000259" key="10">
    <source>
        <dbReference type="PROSITE" id="PS50268"/>
    </source>
</evidence>
<dbReference type="PROSITE" id="PS51257">
    <property type="entry name" value="PROKAR_LIPOPROTEIN"/>
    <property type="match status" value="1"/>
</dbReference>
<dbReference type="CDD" id="cd11304">
    <property type="entry name" value="Cadherin_repeat"/>
    <property type="match status" value="1"/>
</dbReference>
<feature type="domain" description="Cadherin" evidence="10">
    <location>
        <begin position="155"/>
        <end position="238"/>
    </location>
</feature>
<dbReference type="Proteomes" id="UP000762676">
    <property type="component" value="Unassembled WGS sequence"/>
</dbReference>
<sequence>MYETVKWTLVYFLITIACVASQTITDFTQPANIHEDTIAETRLTRIECTPATGDTNCLCNVQTIAPNNGPFSVFKKNGDVDFYVYYLGVANGARLDITTDPTYLVTVECFNEARTTSDTADLEIDVQQNQAPEFTNANYPTETLTLDAMTPVEAGTTVYTLTANDDETDPFTFSITSVPDVGYFEVAQATGIITTTIDLRAATVDNIVLTASVTDGTHTIDDFDIFITIDNLNDRPVIENLPATVTIPETTTGGFQLITLTFTDV</sequence>
<dbReference type="EMBL" id="BMAT01004404">
    <property type="protein sequence ID" value="GFR72731.1"/>
    <property type="molecule type" value="Genomic_DNA"/>
</dbReference>
<dbReference type="AlphaFoldDB" id="A0AAV4FIG3"/>
<dbReference type="InterPro" id="IPR015919">
    <property type="entry name" value="Cadherin-like_sf"/>
</dbReference>
<evidence type="ECO:0000256" key="1">
    <source>
        <dbReference type="ARBA" id="ARBA00004370"/>
    </source>
</evidence>
<dbReference type="InterPro" id="IPR050971">
    <property type="entry name" value="Cadherin-domain_protein"/>
</dbReference>
<gene>
    <name evidence="11" type="ORF">ElyMa_002120300</name>
</gene>
<keyword evidence="2" id="KW-0812">Transmembrane</keyword>
<keyword evidence="6" id="KW-1133">Transmembrane helix</keyword>
<keyword evidence="9" id="KW-0732">Signal</keyword>
<organism evidence="11 12">
    <name type="scientific">Elysia marginata</name>
    <dbReference type="NCBI Taxonomy" id="1093978"/>
    <lineage>
        <taxon>Eukaryota</taxon>
        <taxon>Metazoa</taxon>
        <taxon>Spiralia</taxon>
        <taxon>Lophotrochozoa</taxon>
        <taxon>Mollusca</taxon>
        <taxon>Gastropoda</taxon>
        <taxon>Heterobranchia</taxon>
        <taxon>Euthyneura</taxon>
        <taxon>Panpulmonata</taxon>
        <taxon>Sacoglossa</taxon>
        <taxon>Placobranchoidea</taxon>
        <taxon>Plakobranchidae</taxon>
        <taxon>Elysia</taxon>
    </lineage>
</organism>
<dbReference type="Gene3D" id="2.60.40.60">
    <property type="entry name" value="Cadherins"/>
    <property type="match status" value="1"/>
</dbReference>
<accession>A0AAV4FIG3</accession>
<evidence type="ECO:0000256" key="2">
    <source>
        <dbReference type="ARBA" id="ARBA00022692"/>
    </source>
</evidence>